<sequence length="76" mass="8898">MLINQPQQMILWYLIIQSEVVEQRFRAGVLTIMSVSPPTMMMQTAWSNYAADHLPLPYESHENQLIRTDFFNTHAC</sequence>
<dbReference type="AlphaFoldDB" id="A0A7Y9TBX2"/>
<dbReference type="Proteomes" id="UP000534186">
    <property type="component" value="Unassembled WGS sequence"/>
</dbReference>
<protein>
    <submittedName>
        <fullName evidence="1">Uncharacterized protein</fullName>
    </submittedName>
</protein>
<organism evidence="1 2">
    <name type="scientific">Tunturiibacter lichenicola</name>
    <dbReference type="NCBI Taxonomy" id="2051959"/>
    <lineage>
        <taxon>Bacteria</taxon>
        <taxon>Pseudomonadati</taxon>
        <taxon>Acidobacteriota</taxon>
        <taxon>Terriglobia</taxon>
        <taxon>Terriglobales</taxon>
        <taxon>Acidobacteriaceae</taxon>
        <taxon>Tunturiibacter</taxon>
    </lineage>
</organism>
<gene>
    <name evidence="1" type="ORF">HDF12_003934</name>
</gene>
<accession>A0A7Y9TBX2</accession>
<reference evidence="1 2" key="1">
    <citation type="submission" date="2020-07" db="EMBL/GenBank/DDBJ databases">
        <title>Genomic Encyclopedia of Type Strains, Phase IV (KMG-V): Genome sequencing to study the core and pangenomes of soil and plant-associated prokaryotes.</title>
        <authorList>
            <person name="Whitman W."/>
        </authorList>
    </citation>
    <scope>NUCLEOTIDE SEQUENCE [LARGE SCALE GENOMIC DNA]</scope>
    <source>
        <strain evidence="1 2">M8UP30</strain>
    </source>
</reference>
<name>A0A7Y9TBX2_9BACT</name>
<evidence type="ECO:0000313" key="1">
    <source>
        <dbReference type="EMBL" id="NYF53535.1"/>
    </source>
</evidence>
<evidence type="ECO:0000313" key="2">
    <source>
        <dbReference type="Proteomes" id="UP000534186"/>
    </source>
</evidence>
<dbReference type="EMBL" id="JACCCV010000002">
    <property type="protein sequence ID" value="NYF53535.1"/>
    <property type="molecule type" value="Genomic_DNA"/>
</dbReference>
<proteinExistence type="predicted"/>
<comment type="caution">
    <text evidence="1">The sequence shown here is derived from an EMBL/GenBank/DDBJ whole genome shotgun (WGS) entry which is preliminary data.</text>
</comment>